<reference evidence="3" key="1">
    <citation type="journal article" date="2019" name="Int. J. Syst. Evol. Microbiol.">
        <title>The Global Catalogue of Microorganisms (GCM) 10K type strain sequencing project: providing services to taxonomists for standard genome sequencing and annotation.</title>
        <authorList>
            <consortium name="The Broad Institute Genomics Platform"/>
            <consortium name="The Broad Institute Genome Sequencing Center for Infectious Disease"/>
            <person name="Wu L."/>
            <person name="Ma J."/>
        </authorList>
    </citation>
    <scope>NUCLEOTIDE SEQUENCE [LARGE SCALE GENOMIC DNA]</scope>
    <source>
        <strain evidence="3">DFY28</strain>
    </source>
</reference>
<dbReference type="EMBL" id="JBHUEY010000006">
    <property type="protein sequence ID" value="MFD1785353.1"/>
    <property type="molecule type" value="Genomic_DNA"/>
</dbReference>
<accession>A0ABW4N680</accession>
<dbReference type="Pfam" id="PF10135">
    <property type="entry name" value="Rod-binding"/>
    <property type="match status" value="1"/>
</dbReference>
<gene>
    <name evidence="2" type="ORF">ACFSC0_18280</name>
</gene>
<dbReference type="RefSeq" id="WP_377284166.1">
    <property type="nucleotide sequence ID" value="NZ_JBHRSI010000013.1"/>
</dbReference>
<organism evidence="2 3">
    <name type="scientific">Phenylobacterium terrae</name>
    <dbReference type="NCBI Taxonomy" id="2665495"/>
    <lineage>
        <taxon>Bacteria</taxon>
        <taxon>Pseudomonadati</taxon>
        <taxon>Pseudomonadota</taxon>
        <taxon>Alphaproteobacteria</taxon>
        <taxon>Caulobacterales</taxon>
        <taxon>Caulobacteraceae</taxon>
        <taxon>Phenylobacterium</taxon>
    </lineage>
</organism>
<sequence>MSDLVSAVALPTNLLTATAQPPSPQDLAKRADIRKTAQEFEASFLSVMLQEMFDEVEVGAPFGGGQGEQMFKSFLSDAMAKQMAKAGGVGLSDTVAKEMLKLQGLEE</sequence>
<proteinExistence type="predicted"/>
<keyword evidence="3" id="KW-1185">Reference proteome</keyword>
<evidence type="ECO:0000259" key="1">
    <source>
        <dbReference type="Pfam" id="PF10135"/>
    </source>
</evidence>
<evidence type="ECO:0000313" key="2">
    <source>
        <dbReference type="EMBL" id="MFD1785353.1"/>
    </source>
</evidence>
<dbReference type="InterPro" id="IPR019301">
    <property type="entry name" value="Flagellar_prot_FlgJ_N"/>
</dbReference>
<name>A0ABW4N680_9CAUL</name>
<feature type="domain" description="Flagellar protein FlgJ N-terminal" evidence="1">
    <location>
        <begin position="50"/>
        <end position="97"/>
    </location>
</feature>
<evidence type="ECO:0000313" key="3">
    <source>
        <dbReference type="Proteomes" id="UP001597237"/>
    </source>
</evidence>
<dbReference type="Proteomes" id="UP001597237">
    <property type="component" value="Unassembled WGS sequence"/>
</dbReference>
<protein>
    <submittedName>
        <fullName evidence="2">Rod-binding protein</fullName>
    </submittedName>
</protein>
<comment type="caution">
    <text evidence="2">The sequence shown here is derived from an EMBL/GenBank/DDBJ whole genome shotgun (WGS) entry which is preliminary data.</text>
</comment>